<dbReference type="InterPro" id="IPR027417">
    <property type="entry name" value="P-loop_NTPase"/>
</dbReference>
<dbReference type="EMBL" id="JASNVW010000003">
    <property type="protein sequence ID" value="MDK6028904.1"/>
    <property type="molecule type" value="Genomic_DNA"/>
</dbReference>
<feature type="domain" description="ATPase AAA-type core" evidence="1">
    <location>
        <begin position="46"/>
        <end position="201"/>
    </location>
</feature>
<keyword evidence="3" id="KW-1185">Reference proteome</keyword>
<dbReference type="RefSeq" id="WP_285273889.1">
    <property type="nucleotide sequence ID" value="NZ_JASNVW010000003.1"/>
</dbReference>
<name>A0ABD4Z6P2_9CREN</name>
<reference evidence="2 3" key="1">
    <citation type="submission" date="2023-05" db="EMBL/GenBank/DDBJ databases">
        <title>A new hyperthermophilic archaea 'Ignisphaera cupida' sp. nov. and description of the family 'Ignisphaeraceae' fam. nov.</title>
        <authorList>
            <person name="Podosokorskaya O.A."/>
            <person name="Elcheninov A.G."/>
            <person name="Klukina A."/>
            <person name="Merkel A.Y."/>
        </authorList>
    </citation>
    <scope>NUCLEOTIDE SEQUENCE [LARGE SCALE GENOMIC DNA]</scope>
    <source>
        <strain evidence="2 3">4213-co</strain>
    </source>
</reference>
<accession>A0ABD4Z6P2</accession>
<protein>
    <recommendedName>
        <fullName evidence="1">ATPase AAA-type core domain-containing protein</fullName>
    </recommendedName>
</protein>
<comment type="caution">
    <text evidence="2">The sequence shown here is derived from an EMBL/GenBank/DDBJ whole genome shotgun (WGS) entry which is preliminary data.</text>
</comment>
<dbReference type="Gene3D" id="3.40.50.300">
    <property type="entry name" value="P-loop containing nucleotide triphosphate hydrolases"/>
    <property type="match status" value="1"/>
</dbReference>
<sequence>MRLLPIALKSISESESLGIVSVQELQQRIRELAKASSLAEMVKHIYNFVKELRLPYATEFIHALAYEFLSPVTGFDGDLTNVIEPVVLREKDSDAYPIGYDKILSELFPEVKRLRICLPGEERSSHIPTLPSGVLNAFPIVIGLARADNMSRKSKNTLLIVEEPELGLDFEKCRILSRHMVKAVNENPKLSIVMSTHSEEFLISMLREVAKNEELHKATHVYEFTKNGQVIEREVDEYGFTVIEFMKKELEEIYFR</sequence>
<dbReference type="Pfam" id="PF13304">
    <property type="entry name" value="AAA_21"/>
    <property type="match status" value="1"/>
</dbReference>
<proteinExistence type="predicted"/>
<dbReference type="InterPro" id="IPR003959">
    <property type="entry name" value="ATPase_AAA_core"/>
</dbReference>
<evidence type="ECO:0000313" key="2">
    <source>
        <dbReference type="EMBL" id="MDK6028904.1"/>
    </source>
</evidence>
<organism evidence="2 3">
    <name type="scientific">Ignisphaera cupida</name>
    <dbReference type="NCBI Taxonomy" id="3050454"/>
    <lineage>
        <taxon>Archaea</taxon>
        <taxon>Thermoproteota</taxon>
        <taxon>Thermoprotei</taxon>
        <taxon>Desulfurococcales</taxon>
        <taxon>Desulfurococcaceae</taxon>
        <taxon>Ignisphaera</taxon>
    </lineage>
</organism>
<gene>
    <name evidence="2" type="ORF">QPL79_05970</name>
</gene>
<evidence type="ECO:0000259" key="1">
    <source>
        <dbReference type="Pfam" id="PF13304"/>
    </source>
</evidence>
<dbReference type="Proteomes" id="UP001529235">
    <property type="component" value="Unassembled WGS sequence"/>
</dbReference>
<dbReference type="SUPFAM" id="SSF52540">
    <property type="entry name" value="P-loop containing nucleoside triphosphate hydrolases"/>
    <property type="match status" value="1"/>
</dbReference>
<dbReference type="AlphaFoldDB" id="A0ABD4Z6P2"/>
<evidence type="ECO:0000313" key="3">
    <source>
        <dbReference type="Proteomes" id="UP001529235"/>
    </source>
</evidence>